<dbReference type="Pfam" id="PF01936">
    <property type="entry name" value="NYN"/>
    <property type="match status" value="1"/>
</dbReference>
<evidence type="ECO:0000313" key="3">
    <source>
        <dbReference type="Proteomes" id="UP001079430"/>
    </source>
</evidence>
<dbReference type="PROSITE" id="PS51644">
    <property type="entry name" value="HTH_OST"/>
    <property type="match status" value="1"/>
</dbReference>
<dbReference type="InterPro" id="IPR025605">
    <property type="entry name" value="OST-HTH/LOTUS_dom"/>
</dbReference>
<proteinExistence type="predicted"/>
<dbReference type="Gene3D" id="3.30.420.610">
    <property type="entry name" value="LOTUS domain-like"/>
    <property type="match status" value="1"/>
</dbReference>
<evidence type="ECO:0000259" key="1">
    <source>
        <dbReference type="PROSITE" id="PS51644"/>
    </source>
</evidence>
<dbReference type="CDD" id="cd10146">
    <property type="entry name" value="LabA_like_C"/>
    <property type="match status" value="1"/>
</dbReference>
<dbReference type="InterPro" id="IPR041966">
    <property type="entry name" value="LOTUS-like"/>
</dbReference>
<comment type="caution">
    <text evidence="2">The sequence shown here is derived from an EMBL/GenBank/DDBJ whole genome shotgun (WGS) entry which is preliminary data.</text>
</comment>
<accession>A0ABT4KJ43</accession>
<dbReference type="CDD" id="cd11297">
    <property type="entry name" value="PIN_LabA-like_N_1"/>
    <property type="match status" value="1"/>
</dbReference>
<reference evidence="2" key="1">
    <citation type="submission" date="2022-10" db="EMBL/GenBank/DDBJ databases">
        <title>Whole genome sequencing of three plant growth promoting bacteria isolated from Vachellia tortilis subsp. raddiana in Morocco.</title>
        <authorList>
            <person name="Hnini M."/>
            <person name="Zouagui R."/>
            <person name="Zouagui H."/>
            <person name="Chemao Elfihri M.-W."/>
            <person name="Ibrahimi A."/>
            <person name="Sbabou L."/>
            <person name="Aurag J."/>
        </authorList>
    </citation>
    <scope>NUCLEOTIDE SEQUENCE</scope>
    <source>
        <strain evidence="2">LMR678</strain>
    </source>
</reference>
<gene>
    <name evidence="2" type="ORF">O3W52_18485</name>
</gene>
<dbReference type="PANTHER" id="PTHR35811:SF1">
    <property type="entry name" value="HTH OST-TYPE DOMAIN-CONTAINING PROTEIN"/>
    <property type="match status" value="1"/>
</dbReference>
<dbReference type="Pfam" id="PF12872">
    <property type="entry name" value="OST-HTH"/>
    <property type="match status" value="1"/>
</dbReference>
<dbReference type="Proteomes" id="UP001079430">
    <property type="component" value="Unassembled WGS sequence"/>
</dbReference>
<dbReference type="InterPro" id="IPR021139">
    <property type="entry name" value="NYN"/>
</dbReference>
<feature type="domain" description="HTH OST-type" evidence="1">
    <location>
        <begin position="156"/>
        <end position="229"/>
    </location>
</feature>
<evidence type="ECO:0000313" key="2">
    <source>
        <dbReference type="EMBL" id="MCZ4091984.1"/>
    </source>
</evidence>
<protein>
    <submittedName>
        <fullName evidence="2">NYN domain-containing protein</fullName>
    </submittedName>
</protein>
<name>A0ABT4KJ43_9HYPH</name>
<organism evidence="2 3">
    <name type="scientific">Sinorhizobium psoraleae</name>
    <dbReference type="NCBI Taxonomy" id="520838"/>
    <lineage>
        <taxon>Bacteria</taxon>
        <taxon>Pseudomonadati</taxon>
        <taxon>Pseudomonadota</taxon>
        <taxon>Alphaproteobacteria</taxon>
        <taxon>Hyphomicrobiales</taxon>
        <taxon>Rhizobiaceae</taxon>
        <taxon>Sinorhizobium/Ensifer group</taxon>
        <taxon>Sinorhizobium</taxon>
    </lineage>
</organism>
<dbReference type="PANTHER" id="PTHR35811">
    <property type="entry name" value="SLR1870 PROTEIN"/>
    <property type="match status" value="1"/>
</dbReference>
<keyword evidence="3" id="KW-1185">Reference proteome</keyword>
<sequence>MGIDSGKQRDRLALLIDADNIRSDFLPLVIREASAIGTVFIKRVYSHFRSPAMAAWQPLVHEFALLPVHVVPAAKSKNATDLKLAIEAMDILHRRQVDGFCIASSDSDFTSLAGRIREDGLPVYGFGEKKAPDPYVKACDKFFYCDHLVQETSEQKLKLPEAEILATIKEVARGDGWAHLSAVGTALGKRISGFDSRNYGYKNLNTLMKSISSLECKSNGESPARVRRK</sequence>
<dbReference type="RefSeq" id="WP_269282080.1">
    <property type="nucleotide sequence ID" value="NZ_JAPVOI010000004.1"/>
</dbReference>
<dbReference type="Gene3D" id="3.40.50.1010">
    <property type="entry name" value="5'-nuclease"/>
    <property type="match status" value="1"/>
</dbReference>
<dbReference type="EMBL" id="JAPVOI010000004">
    <property type="protein sequence ID" value="MCZ4091984.1"/>
    <property type="molecule type" value="Genomic_DNA"/>
</dbReference>